<feature type="transmembrane region" description="Helical" evidence="1">
    <location>
        <begin position="6"/>
        <end position="24"/>
    </location>
</feature>
<name>A0A9P6UGG5_9FUNG</name>
<keyword evidence="1" id="KW-0472">Membrane</keyword>
<organism evidence="2 3">
    <name type="scientific">Linnemannia gamsii</name>
    <dbReference type="NCBI Taxonomy" id="64522"/>
    <lineage>
        <taxon>Eukaryota</taxon>
        <taxon>Fungi</taxon>
        <taxon>Fungi incertae sedis</taxon>
        <taxon>Mucoromycota</taxon>
        <taxon>Mortierellomycotina</taxon>
        <taxon>Mortierellomycetes</taxon>
        <taxon>Mortierellales</taxon>
        <taxon>Mortierellaceae</taxon>
        <taxon>Linnemannia</taxon>
    </lineage>
</organism>
<accession>A0A9P6UGG5</accession>
<reference evidence="2" key="1">
    <citation type="journal article" date="2020" name="Fungal Divers.">
        <title>Resolving the Mortierellaceae phylogeny through synthesis of multi-gene phylogenetics and phylogenomics.</title>
        <authorList>
            <person name="Vandepol N."/>
            <person name="Liber J."/>
            <person name="Desiro A."/>
            <person name="Na H."/>
            <person name="Kennedy M."/>
            <person name="Barry K."/>
            <person name="Grigoriev I.V."/>
            <person name="Miller A.N."/>
            <person name="O'Donnell K."/>
            <person name="Stajich J.E."/>
            <person name="Bonito G."/>
        </authorList>
    </citation>
    <scope>NUCLEOTIDE SEQUENCE</scope>
    <source>
        <strain evidence="2">NVP60</strain>
    </source>
</reference>
<dbReference type="EMBL" id="JAAAIN010002346">
    <property type="protein sequence ID" value="KAG0294180.1"/>
    <property type="molecule type" value="Genomic_DNA"/>
</dbReference>
<evidence type="ECO:0000313" key="3">
    <source>
        <dbReference type="Proteomes" id="UP000823405"/>
    </source>
</evidence>
<evidence type="ECO:0000313" key="2">
    <source>
        <dbReference type="EMBL" id="KAG0294180.1"/>
    </source>
</evidence>
<dbReference type="Proteomes" id="UP000823405">
    <property type="component" value="Unassembled WGS sequence"/>
</dbReference>
<comment type="caution">
    <text evidence="2">The sequence shown here is derived from an EMBL/GenBank/DDBJ whole genome shotgun (WGS) entry which is preliminary data.</text>
</comment>
<sequence length="123" mass="14121">MKGEIEIVYVIVEYVSIILFVFLLGHCISRSINYTLQVFCIVAIFNNINESTLLFTHYHSQQDNQGQDQNLSTDAYGTPGCTISAFFEQFLPLMMNCLATCMACNIWCLVVFKARFEERELVK</sequence>
<dbReference type="OrthoDB" id="2444059at2759"/>
<protein>
    <submittedName>
        <fullName evidence="2">Uncharacterized protein</fullName>
    </submittedName>
</protein>
<gene>
    <name evidence="2" type="ORF">BGZ97_005141</name>
</gene>
<keyword evidence="1" id="KW-0812">Transmembrane</keyword>
<dbReference type="AlphaFoldDB" id="A0A9P6UGG5"/>
<keyword evidence="3" id="KW-1185">Reference proteome</keyword>
<proteinExistence type="predicted"/>
<keyword evidence="1" id="KW-1133">Transmembrane helix</keyword>
<evidence type="ECO:0000256" key="1">
    <source>
        <dbReference type="SAM" id="Phobius"/>
    </source>
</evidence>
<feature type="transmembrane region" description="Helical" evidence="1">
    <location>
        <begin position="93"/>
        <end position="112"/>
    </location>
</feature>